<feature type="region of interest" description="Disordered" evidence="8">
    <location>
        <begin position="254"/>
        <end position="341"/>
    </location>
</feature>
<evidence type="ECO:0000256" key="6">
    <source>
        <dbReference type="ARBA" id="ARBA00023242"/>
    </source>
</evidence>
<feature type="compositionally biased region" description="Basic and acidic residues" evidence="8">
    <location>
        <begin position="270"/>
        <end position="286"/>
    </location>
</feature>
<dbReference type="SMART" id="SM00355">
    <property type="entry name" value="ZnF_C2H2"/>
    <property type="match status" value="6"/>
</dbReference>
<evidence type="ECO:0000256" key="8">
    <source>
        <dbReference type="SAM" id="MobiDB-lite"/>
    </source>
</evidence>
<sequence length="677" mass="75491">TMGSSAEGYIKEFTRHSSDMLLNLNELRKREILTDVTLLVGEEQFKAHKAVLIACSGFFYSIFSEQSRGGVSMLPLPSGVEPRGFQVVLEFMYTSRLFLSVDSVRAVLAAAMYLKMEHVVETCRKFIQSSSERVNGYLKPLKAEATEMLPPLFRSCRESLPPETKVLSVDGRGFPLGVYIPSPTGCSHLHTVGDGYFRGSVVRFQEGGALTPVVLGGSPQDRLGSYPKQIRPIEEMQPKFAKNASYENMLLPLDPERPQARPQANVGEPQSDKENNRQALRGKKETQSWIDHPLGRRESPVCGPESPMRSEGQPNSPTESCSAVMSRGEDSAPKTPPSADPKACNWKKYKYIILNSLNQGVKEERECRKPRDRSPTAVSCSPPGYGQSADRGGCTSDGSNSGEEMDGIQASQTSQLNSILGSLNSERNGSERSYPVYLWMNLSVSCGATNRNNFFYPFLPASPGHTKKTPPKTPKSSYTVSPCRNAGLFSCTACKVKFSEEETLRRHHLQVHSEDKPYRCDMCHAAFRYKGNLASHKSIHTGEKPYRCSVCGAQFNRPANLKTHSRIHSGEKPYKCETCGARFVQVAHLRAHVLIHTGEKPYPCDTCGTRFRHLQTLKSHIRIHTGEKPYHCEKCDLHFRHKSQLRLHLRQKHGAITNTKIHYKVMSEAFAVAVESC</sequence>
<evidence type="ECO:0000256" key="1">
    <source>
        <dbReference type="ARBA" id="ARBA00004123"/>
    </source>
</evidence>
<dbReference type="Gene3D" id="3.30.710.10">
    <property type="entry name" value="Potassium Channel Kv1.1, Chain A"/>
    <property type="match status" value="1"/>
</dbReference>
<feature type="domain" description="C2H2-type" evidence="10">
    <location>
        <begin position="602"/>
        <end position="629"/>
    </location>
</feature>
<feature type="compositionally biased region" description="Polar residues" evidence="8">
    <location>
        <begin position="312"/>
        <end position="323"/>
    </location>
</feature>
<dbReference type="SUPFAM" id="SSF54695">
    <property type="entry name" value="POZ domain"/>
    <property type="match status" value="1"/>
</dbReference>
<feature type="region of interest" description="Disordered" evidence="8">
    <location>
        <begin position="361"/>
        <end position="410"/>
    </location>
</feature>
<protein>
    <submittedName>
        <fullName evidence="11">BCL6B transcription repressor</fullName>
    </submittedName>
</protein>
<feature type="compositionally biased region" description="Basic and acidic residues" evidence="8">
    <location>
        <begin position="361"/>
        <end position="374"/>
    </location>
</feature>
<keyword evidence="3" id="KW-0677">Repeat</keyword>
<dbReference type="Bgee" id="ENSLACG00000013447">
    <property type="expression patterns" value="Expressed in muscle tissue and 6 other cell types or tissues"/>
</dbReference>
<dbReference type="OMA" id="MCHAAFR"/>
<dbReference type="GeneTree" id="ENSGT00940000156311"/>
<dbReference type="FunFam" id="3.30.710.10:FF:000025">
    <property type="entry name" value="B-cell lymphoma 6 protein-like"/>
    <property type="match status" value="1"/>
</dbReference>
<evidence type="ECO:0000256" key="2">
    <source>
        <dbReference type="ARBA" id="ARBA00022723"/>
    </source>
</evidence>
<proteinExistence type="predicted"/>
<name>H3B056_LATCH</name>
<dbReference type="SMART" id="SM00225">
    <property type="entry name" value="BTB"/>
    <property type="match status" value="1"/>
</dbReference>
<feature type="domain" description="C2H2-type" evidence="10">
    <location>
        <begin position="574"/>
        <end position="601"/>
    </location>
</feature>
<feature type="domain" description="C2H2-type" evidence="10">
    <location>
        <begin position="546"/>
        <end position="573"/>
    </location>
</feature>
<dbReference type="Pfam" id="PF00651">
    <property type="entry name" value="BTB"/>
    <property type="match status" value="1"/>
</dbReference>
<dbReference type="eggNOG" id="KOG1721">
    <property type="taxonomic scope" value="Eukaryota"/>
</dbReference>
<reference evidence="11" key="2">
    <citation type="submission" date="2025-08" db="UniProtKB">
        <authorList>
            <consortium name="Ensembl"/>
        </authorList>
    </citation>
    <scope>IDENTIFICATION</scope>
</reference>
<evidence type="ECO:0000256" key="4">
    <source>
        <dbReference type="ARBA" id="ARBA00022771"/>
    </source>
</evidence>
<dbReference type="PANTHER" id="PTHR24394:SF36">
    <property type="entry name" value="B-CELL LYMPHOMA 6 PROTEIN ISOFORM X1"/>
    <property type="match status" value="1"/>
</dbReference>
<gene>
    <name evidence="11" type="primary">LOC102352134</name>
</gene>
<dbReference type="Ensembl" id="ENSLACT00000015383.1">
    <property type="protein sequence ID" value="ENSLACP00000015277.1"/>
    <property type="gene ID" value="ENSLACG00000013447.1"/>
</dbReference>
<dbReference type="PROSITE" id="PS00028">
    <property type="entry name" value="ZINC_FINGER_C2H2_1"/>
    <property type="match status" value="6"/>
</dbReference>
<evidence type="ECO:0000259" key="10">
    <source>
        <dbReference type="PROSITE" id="PS50157"/>
    </source>
</evidence>
<feature type="domain" description="C2H2-type" evidence="10">
    <location>
        <begin position="630"/>
        <end position="653"/>
    </location>
</feature>
<evidence type="ECO:0000256" key="3">
    <source>
        <dbReference type="ARBA" id="ARBA00022737"/>
    </source>
</evidence>
<dbReference type="FunFam" id="3.30.160.60:FF:001790">
    <property type="entry name" value="BCL6A, transcription repressor a"/>
    <property type="match status" value="1"/>
</dbReference>
<dbReference type="HOGENOM" id="CLU_024196_1_0_1"/>
<dbReference type="FunFam" id="3.30.160.60:FF:001498">
    <property type="entry name" value="Zinc finger protein 404"/>
    <property type="match status" value="1"/>
</dbReference>
<dbReference type="InterPro" id="IPR036236">
    <property type="entry name" value="Znf_C2H2_sf"/>
</dbReference>
<reference evidence="11" key="3">
    <citation type="submission" date="2025-09" db="UniProtKB">
        <authorList>
            <consortium name="Ensembl"/>
        </authorList>
    </citation>
    <scope>IDENTIFICATION</scope>
</reference>
<evidence type="ECO:0000313" key="11">
    <source>
        <dbReference type="Ensembl" id="ENSLACP00000015277.1"/>
    </source>
</evidence>
<keyword evidence="4 7" id="KW-0863">Zinc-finger</keyword>
<dbReference type="Proteomes" id="UP000008672">
    <property type="component" value="Unassembled WGS sequence"/>
</dbReference>
<dbReference type="EMBL" id="AFYH01105237">
    <property type="status" value="NOT_ANNOTATED_CDS"/>
    <property type="molecule type" value="Genomic_DNA"/>
</dbReference>
<dbReference type="FunFam" id="3.30.160.60:FF:000105">
    <property type="entry name" value="B-cell CLL/lymphoma 6, member B"/>
    <property type="match status" value="2"/>
</dbReference>
<keyword evidence="6" id="KW-0539">Nucleus</keyword>
<dbReference type="PROSITE" id="PS50157">
    <property type="entry name" value="ZINC_FINGER_C2H2_2"/>
    <property type="match status" value="6"/>
</dbReference>
<organism evidence="11 12">
    <name type="scientific">Latimeria chalumnae</name>
    <name type="common">Coelacanth</name>
    <dbReference type="NCBI Taxonomy" id="7897"/>
    <lineage>
        <taxon>Eukaryota</taxon>
        <taxon>Metazoa</taxon>
        <taxon>Chordata</taxon>
        <taxon>Craniata</taxon>
        <taxon>Vertebrata</taxon>
        <taxon>Euteleostomi</taxon>
        <taxon>Coelacanthiformes</taxon>
        <taxon>Coelacanthidae</taxon>
        <taxon>Latimeria</taxon>
    </lineage>
</organism>
<evidence type="ECO:0000259" key="9">
    <source>
        <dbReference type="PROSITE" id="PS50097"/>
    </source>
</evidence>
<dbReference type="EMBL" id="AFYH01105238">
    <property type="status" value="NOT_ANNOTATED_CDS"/>
    <property type="molecule type" value="Genomic_DNA"/>
</dbReference>
<feature type="domain" description="C2H2-type" evidence="10">
    <location>
        <begin position="518"/>
        <end position="545"/>
    </location>
</feature>
<dbReference type="STRING" id="7897.ENSLACP00000015277"/>
<dbReference type="PANTHER" id="PTHR24394">
    <property type="entry name" value="ZINC FINGER PROTEIN"/>
    <property type="match status" value="1"/>
</dbReference>
<dbReference type="CDD" id="cd18332">
    <property type="entry name" value="BTB_POZ_ZBTB28_BCL6B"/>
    <property type="match status" value="1"/>
</dbReference>
<dbReference type="AlphaFoldDB" id="H3B056"/>
<dbReference type="InParanoid" id="H3B056"/>
<dbReference type="Gene3D" id="3.30.160.60">
    <property type="entry name" value="Classic Zinc Finger"/>
    <property type="match status" value="5"/>
</dbReference>
<dbReference type="InterPro" id="IPR011333">
    <property type="entry name" value="SKP1/BTB/POZ_sf"/>
</dbReference>
<dbReference type="Pfam" id="PF00096">
    <property type="entry name" value="zf-C2H2"/>
    <property type="match status" value="4"/>
</dbReference>
<keyword evidence="2" id="KW-0479">Metal-binding</keyword>
<dbReference type="InterPro" id="IPR013087">
    <property type="entry name" value="Znf_C2H2_type"/>
</dbReference>
<dbReference type="GO" id="GO:0005634">
    <property type="term" value="C:nucleus"/>
    <property type="evidence" value="ECO:0007669"/>
    <property type="project" value="UniProtKB-SubCell"/>
</dbReference>
<comment type="subcellular location">
    <subcellularLocation>
        <location evidence="1">Nucleus</location>
    </subcellularLocation>
</comment>
<feature type="domain" description="C2H2-type" evidence="10">
    <location>
        <begin position="489"/>
        <end position="517"/>
    </location>
</feature>
<evidence type="ECO:0000256" key="5">
    <source>
        <dbReference type="ARBA" id="ARBA00022833"/>
    </source>
</evidence>
<dbReference type="InterPro" id="IPR000210">
    <property type="entry name" value="BTB/POZ_dom"/>
</dbReference>
<keyword evidence="5" id="KW-0862">Zinc</keyword>
<dbReference type="PROSITE" id="PS50097">
    <property type="entry name" value="BTB"/>
    <property type="match status" value="1"/>
</dbReference>
<reference evidence="12" key="1">
    <citation type="submission" date="2011-08" db="EMBL/GenBank/DDBJ databases">
        <title>The draft genome of Latimeria chalumnae.</title>
        <authorList>
            <person name="Di Palma F."/>
            <person name="Alfoldi J."/>
            <person name="Johnson J."/>
            <person name="Berlin A."/>
            <person name="Gnerre S."/>
            <person name="Jaffe D."/>
            <person name="MacCallum I."/>
            <person name="Young S."/>
            <person name="Walker B.J."/>
            <person name="Lander E."/>
            <person name="Lindblad-Toh K."/>
        </authorList>
    </citation>
    <scope>NUCLEOTIDE SEQUENCE [LARGE SCALE GENOMIC DNA]</scope>
    <source>
        <strain evidence="12">Wild caught</strain>
    </source>
</reference>
<dbReference type="SUPFAM" id="SSF57667">
    <property type="entry name" value="beta-beta-alpha zinc fingers"/>
    <property type="match status" value="3"/>
</dbReference>
<dbReference type="GO" id="GO:0008270">
    <property type="term" value="F:zinc ion binding"/>
    <property type="evidence" value="ECO:0007669"/>
    <property type="project" value="UniProtKB-KW"/>
</dbReference>
<dbReference type="GO" id="GO:0000981">
    <property type="term" value="F:DNA-binding transcription factor activity, RNA polymerase II-specific"/>
    <property type="evidence" value="ECO:0007669"/>
    <property type="project" value="TreeGrafter"/>
</dbReference>
<keyword evidence="12" id="KW-1185">Reference proteome</keyword>
<feature type="domain" description="BTB" evidence="9">
    <location>
        <begin position="34"/>
        <end position="101"/>
    </location>
</feature>
<accession>H3B056</accession>
<evidence type="ECO:0000256" key="7">
    <source>
        <dbReference type="PROSITE-ProRule" id="PRU00042"/>
    </source>
</evidence>
<dbReference type="FunFam" id="3.30.160.60:FF:000536">
    <property type="entry name" value="hypermethylated in cancer 2 protein-like"/>
    <property type="match status" value="1"/>
</dbReference>
<evidence type="ECO:0000313" key="12">
    <source>
        <dbReference type="Proteomes" id="UP000008672"/>
    </source>
</evidence>